<organism evidence="2 3">
    <name type="scientific">Strongylus vulgaris</name>
    <name type="common">Blood worm</name>
    <dbReference type="NCBI Taxonomy" id="40348"/>
    <lineage>
        <taxon>Eukaryota</taxon>
        <taxon>Metazoa</taxon>
        <taxon>Ecdysozoa</taxon>
        <taxon>Nematoda</taxon>
        <taxon>Chromadorea</taxon>
        <taxon>Rhabditida</taxon>
        <taxon>Rhabditina</taxon>
        <taxon>Rhabditomorpha</taxon>
        <taxon>Strongyloidea</taxon>
        <taxon>Strongylidae</taxon>
        <taxon>Strongylus</taxon>
    </lineage>
</organism>
<gene>
    <name evidence="2" type="ORF">SVUK_LOCUS16696</name>
</gene>
<dbReference type="AlphaFoldDB" id="A0A3P7LR77"/>
<name>A0A3P7LR77_STRVU</name>
<protein>
    <recommendedName>
        <fullName evidence="1">C2H2-type domain-containing protein</fullName>
    </recommendedName>
</protein>
<evidence type="ECO:0000259" key="1">
    <source>
        <dbReference type="PROSITE" id="PS00028"/>
    </source>
</evidence>
<reference evidence="2 3" key="1">
    <citation type="submission" date="2018-11" db="EMBL/GenBank/DDBJ databases">
        <authorList>
            <consortium name="Pathogen Informatics"/>
        </authorList>
    </citation>
    <scope>NUCLEOTIDE SEQUENCE [LARGE SCALE GENOMIC DNA]</scope>
</reference>
<dbReference type="InterPro" id="IPR013087">
    <property type="entry name" value="Znf_C2H2_type"/>
</dbReference>
<dbReference type="PROSITE" id="PS00028">
    <property type="entry name" value="ZINC_FINGER_C2H2_1"/>
    <property type="match status" value="1"/>
</dbReference>
<evidence type="ECO:0000313" key="3">
    <source>
        <dbReference type="Proteomes" id="UP000270094"/>
    </source>
</evidence>
<proteinExistence type="predicted"/>
<dbReference type="Proteomes" id="UP000270094">
    <property type="component" value="Unassembled WGS sequence"/>
</dbReference>
<dbReference type="EMBL" id="UYYB01114141">
    <property type="protein sequence ID" value="VDM81698.1"/>
    <property type="molecule type" value="Genomic_DNA"/>
</dbReference>
<evidence type="ECO:0000313" key="2">
    <source>
        <dbReference type="EMBL" id="VDM81698.1"/>
    </source>
</evidence>
<sequence length="121" mass="14718">MVVWQLVINYCRSTANRYWEYHKKKLLNIWHEQAQKFVSKCVKVQLCGMDCPHGFANLLHRRRHQQPFHIIRRHSLLHNILTIYLILTEITRIMLRYQVTVVRCQCKRVMDIRSINQVSFN</sequence>
<keyword evidence="3" id="KW-1185">Reference proteome</keyword>
<accession>A0A3P7LR77</accession>
<feature type="domain" description="C2H2-type" evidence="1">
    <location>
        <begin position="47"/>
        <end position="69"/>
    </location>
</feature>